<dbReference type="PANTHER" id="PTHR46696:SF1">
    <property type="entry name" value="CYTOCHROME P450 YJIB-RELATED"/>
    <property type="match status" value="1"/>
</dbReference>
<dbReference type="PANTHER" id="PTHR46696">
    <property type="entry name" value="P450, PUTATIVE (EUROFUNG)-RELATED"/>
    <property type="match status" value="1"/>
</dbReference>
<dbReference type="Gene3D" id="1.10.630.10">
    <property type="entry name" value="Cytochrome P450"/>
    <property type="match status" value="1"/>
</dbReference>
<evidence type="ECO:0000256" key="7">
    <source>
        <dbReference type="RuleBase" id="RU000461"/>
    </source>
</evidence>
<evidence type="ECO:0000313" key="8">
    <source>
        <dbReference type="EMBL" id="MYC93620.1"/>
    </source>
</evidence>
<dbReference type="FunFam" id="1.10.630.10:FF:000018">
    <property type="entry name" value="Cytochrome P450 monooxygenase"/>
    <property type="match status" value="1"/>
</dbReference>
<keyword evidence="5 7" id="KW-0408">Iron</keyword>
<keyword evidence="3 7" id="KW-0479">Metal-binding</keyword>
<protein>
    <submittedName>
        <fullName evidence="8">Cytochrome P450</fullName>
    </submittedName>
</protein>
<dbReference type="GO" id="GO:0020037">
    <property type="term" value="F:heme binding"/>
    <property type="evidence" value="ECO:0007669"/>
    <property type="project" value="InterPro"/>
</dbReference>
<dbReference type="GO" id="GO:0004497">
    <property type="term" value="F:monooxygenase activity"/>
    <property type="evidence" value="ECO:0007669"/>
    <property type="project" value="UniProtKB-KW"/>
</dbReference>
<evidence type="ECO:0000256" key="5">
    <source>
        <dbReference type="ARBA" id="ARBA00023004"/>
    </source>
</evidence>
<sequence length="414" mass="46921">MANQLQGAVRSLLTPVAKRVLLTWEKLESGISFDLTSSRIRANPYEIYERLRRDDPVHRMRLINAWSLTGYEDAQTILQDHKRFSSGDNKLEYAPYRTMLDLDPPDHTRLRGLVSKAFTPRAVAALGPRVEQIVEELLNDLAGKKRFDLISEFAYPLPVIVIAEMLGIPARDRDRFNVWSNDIALAVEPVLTNAEIARVKRASDEIVAYFEEIIAQRRDRPEDDMLSALLAAEEEGDKLTHDELIGTLMLLLVAGNETTRSLIGNGMLALLKNPAQLQRLRDRPELLDSAIDELLRYDSPVQFIIRVVMEETEFKGRRLRAGQKMMILVGAANRDPAVFTAPNELDIGRREKSHISFGRGIHYCLGSPLALLEARAAFAGLLERFSSIRLLSDPEYRNQIVLRGVEDLWVEVEQ</sequence>
<keyword evidence="4 7" id="KW-0560">Oxidoreductase</keyword>
<evidence type="ECO:0000256" key="2">
    <source>
        <dbReference type="ARBA" id="ARBA00022617"/>
    </source>
</evidence>
<proteinExistence type="inferred from homology"/>
<evidence type="ECO:0000256" key="1">
    <source>
        <dbReference type="ARBA" id="ARBA00010617"/>
    </source>
</evidence>
<comment type="caution">
    <text evidence="8">The sequence shown here is derived from an EMBL/GenBank/DDBJ whole genome shotgun (WGS) entry which is preliminary data.</text>
</comment>
<comment type="similarity">
    <text evidence="1 7">Belongs to the cytochrome P450 family.</text>
</comment>
<dbReference type="PROSITE" id="PS00086">
    <property type="entry name" value="CYTOCHROME_P450"/>
    <property type="match status" value="1"/>
</dbReference>
<name>A0A6B1D1C0_9CHLR</name>
<dbReference type="InterPro" id="IPR017972">
    <property type="entry name" value="Cyt_P450_CS"/>
</dbReference>
<dbReference type="GO" id="GO:0005506">
    <property type="term" value="F:iron ion binding"/>
    <property type="evidence" value="ECO:0007669"/>
    <property type="project" value="InterPro"/>
</dbReference>
<evidence type="ECO:0000256" key="4">
    <source>
        <dbReference type="ARBA" id="ARBA00023002"/>
    </source>
</evidence>
<reference evidence="8" key="1">
    <citation type="submission" date="2019-09" db="EMBL/GenBank/DDBJ databases">
        <title>Characterisation of the sponge microbiome using genome-centric metagenomics.</title>
        <authorList>
            <person name="Engelberts J.P."/>
            <person name="Robbins S.J."/>
            <person name="De Goeij J.M."/>
            <person name="Aranda M."/>
            <person name="Bell S.C."/>
            <person name="Webster N.S."/>
        </authorList>
    </citation>
    <scope>NUCLEOTIDE SEQUENCE</scope>
    <source>
        <strain evidence="8">SB0661_bin_32</strain>
    </source>
</reference>
<dbReference type="EMBL" id="VXMH01000010">
    <property type="protein sequence ID" value="MYC93620.1"/>
    <property type="molecule type" value="Genomic_DNA"/>
</dbReference>
<dbReference type="Pfam" id="PF00067">
    <property type="entry name" value="p450"/>
    <property type="match status" value="1"/>
</dbReference>
<dbReference type="AlphaFoldDB" id="A0A6B1D1C0"/>
<dbReference type="InterPro" id="IPR002397">
    <property type="entry name" value="Cyt_P450_B"/>
</dbReference>
<accession>A0A6B1D1C0</accession>
<dbReference type="InterPro" id="IPR001128">
    <property type="entry name" value="Cyt_P450"/>
</dbReference>
<keyword evidence="2 7" id="KW-0349">Heme</keyword>
<dbReference type="CDD" id="cd20625">
    <property type="entry name" value="CYP164-like"/>
    <property type="match status" value="1"/>
</dbReference>
<dbReference type="InterPro" id="IPR036396">
    <property type="entry name" value="Cyt_P450_sf"/>
</dbReference>
<dbReference type="PRINTS" id="PR00359">
    <property type="entry name" value="BP450"/>
</dbReference>
<evidence type="ECO:0000256" key="6">
    <source>
        <dbReference type="ARBA" id="ARBA00023033"/>
    </source>
</evidence>
<organism evidence="8">
    <name type="scientific">Caldilineaceae bacterium SB0661_bin_32</name>
    <dbReference type="NCBI Taxonomy" id="2605255"/>
    <lineage>
        <taxon>Bacteria</taxon>
        <taxon>Bacillati</taxon>
        <taxon>Chloroflexota</taxon>
        <taxon>Caldilineae</taxon>
        <taxon>Caldilineales</taxon>
        <taxon>Caldilineaceae</taxon>
    </lineage>
</organism>
<dbReference type="SUPFAM" id="SSF48264">
    <property type="entry name" value="Cytochrome P450"/>
    <property type="match status" value="1"/>
</dbReference>
<dbReference type="GO" id="GO:0016705">
    <property type="term" value="F:oxidoreductase activity, acting on paired donors, with incorporation or reduction of molecular oxygen"/>
    <property type="evidence" value="ECO:0007669"/>
    <property type="project" value="InterPro"/>
</dbReference>
<gene>
    <name evidence="8" type="ORF">F4X14_01500</name>
</gene>
<evidence type="ECO:0000256" key="3">
    <source>
        <dbReference type="ARBA" id="ARBA00022723"/>
    </source>
</evidence>
<keyword evidence="6 7" id="KW-0503">Monooxygenase</keyword>